<accession>A0AAN0KCC9</accession>
<dbReference type="KEGG" id="broo:brsh051_19110"/>
<dbReference type="AlphaFoldDB" id="A0AAN0KCC9"/>
<evidence type="ECO:0000313" key="2">
    <source>
        <dbReference type="Proteomes" id="UP001431656"/>
    </source>
</evidence>
<organism evidence="1 2">
    <name type="scientific">Brooklawnia propionicigenes</name>
    <dbReference type="NCBI Taxonomy" id="3041175"/>
    <lineage>
        <taxon>Bacteria</taxon>
        <taxon>Bacillati</taxon>
        <taxon>Actinomycetota</taxon>
        <taxon>Actinomycetes</taxon>
        <taxon>Propionibacteriales</taxon>
        <taxon>Propionibacteriaceae</taxon>
        <taxon>Brooklawnia</taxon>
    </lineage>
</organism>
<keyword evidence="2" id="KW-1185">Reference proteome</keyword>
<name>A0AAN0KCC9_9ACTN</name>
<protein>
    <submittedName>
        <fullName evidence="1">DUF3375 domain-containing protein</fullName>
    </submittedName>
</protein>
<dbReference type="Proteomes" id="UP001431656">
    <property type="component" value="Chromosome"/>
</dbReference>
<evidence type="ECO:0000313" key="1">
    <source>
        <dbReference type="EMBL" id="BEH02630.1"/>
    </source>
</evidence>
<proteinExistence type="predicted"/>
<dbReference type="Pfam" id="PF11855">
    <property type="entry name" value="DUF3375"/>
    <property type="match status" value="1"/>
</dbReference>
<sequence length="490" mass="53660">MLGSMAGAVGAATGAYRALDTAALRLLRANNMPVIVATCGRHLVDRRIIAYPEFVTLVADDLSELRDEGIALPRTAQEYIADWIRDGILIRRATAARDESIELSPTAADAIAFLDAIDRPVATVTSSRLANVSDLLASLARDTDPDPSTRIAALQAERDRLDAEIARVESEGSVPADDAAASERLAEILRLAEAVPRDFAKVADSFERLNQGLREQIINHEGQRGEVLDEIFAGVDLIESSDAGRTFDAFYRLLLDPELVERFDASVDAVLDRDFAADLPLAGIAFLRQYLTTLQSESAQVRGTLTDLSRSLRRFVETQEYREQQRLATAINTCEQALMGLLHSLPTTHKIGVGLDLTSMRFSSIGSWALHNPADVRTAETVDEHDTQPLNLENLREMVRLTEIDFGELHGNVAAVVDERATATVGEVLERFPASQGLASIVGLLVLAVEYAIRVPGSEVWTWQSRSGRSKNVSGPRYLFSTVPADWTKR</sequence>
<reference evidence="1" key="1">
    <citation type="journal article" date="2024" name="Int. J. Syst. Evol. Microbiol.">
        <title>Brooklawnia propionicigenes sp. nov., a facultatively anaerobic, propionate-producing bacterium isolated from a methanogenic reactor treating waste from cattle farms.</title>
        <authorList>
            <person name="Akita Y."/>
            <person name="Ueki A."/>
            <person name="Tonouchi A."/>
            <person name="Sugawara Y."/>
            <person name="Honma S."/>
            <person name="Kaku N."/>
            <person name="Ueki K."/>
        </authorList>
    </citation>
    <scope>NUCLEOTIDE SEQUENCE</scope>
    <source>
        <strain evidence="1">SH051</strain>
    </source>
</reference>
<dbReference type="InterPro" id="IPR021804">
    <property type="entry name" value="DUF3375"/>
</dbReference>
<gene>
    <name evidence="1" type="ORF">brsh051_19110</name>
</gene>
<dbReference type="EMBL" id="AP028056">
    <property type="protein sequence ID" value="BEH02630.1"/>
    <property type="molecule type" value="Genomic_DNA"/>
</dbReference>